<dbReference type="Gene3D" id="3.10.290.60">
    <property type="entry name" value="Ubiquitin-activating enzyme E1, UFD domain"/>
    <property type="match status" value="1"/>
</dbReference>
<dbReference type="AlphaFoldDB" id="A0A669DHN9"/>
<keyword evidence="12" id="KW-0472">Membrane</keyword>
<dbReference type="Pfam" id="PF09358">
    <property type="entry name" value="E1_UFD"/>
    <property type="match status" value="1"/>
</dbReference>
<dbReference type="Gene3D" id="3.40.50.12550">
    <property type="entry name" value="Ubiquitin-activating enzyme E1, inactive adenylation domain, subdomain 2"/>
    <property type="match status" value="1"/>
</dbReference>
<evidence type="ECO:0000256" key="8">
    <source>
        <dbReference type="ARBA" id="ARBA00022840"/>
    </source>
</evidence>
<keyword evidence="6 11" id="KW-0547">Nucleotide-binding</keyword>
<dbReference type="InterPro" id="IPR042302">
    <property type="entry name" value="E1_FCCH_sf"/>
</dbReference>
<dbReference type="PANTHER" id="PTHR10953:SF4">
    <property type="entry name" value="UBIQUITIN-ACTIVATING ENZYME E1 C-TERMINAL DOMAIN-CONTAINING PROTEIN"/>
    <property type="match status" value="1"/>
</dbReference>
<evidence type="ECO:0000256" key="3">
    <source>
        <dbReference type="ARBA" id="ARBA00005673"/>
    </source>
</evidence>
<reference evidence="19" key="1">
    <citation type="submission" date="2012-01" db="EMBL/GenBank/DDBJ databases">
        <title>The Genome Sequence of Oreochromis niloticus (Nile Tilapia).</title>
        <authorList>
            <consortium name="Broad Institute Genome Assembly Team"/>
            <consortium name="Broad Institute Sequencing Platform"/>
            <person name="Di Palma F."/>
            <person name="Johnson J."/>
            <person name="Lander E.S."/>
            <person name="Lindblad-Toh K."/>
        </authorList>
    </citation>
    <scope>NUCLEOTIDE SEQUENCE [LARGE SCALE GENOMIC DNA]</scope>
</reference>
<evidence type="ECO:0000256" key="2">
    <source>
        <dbReference type="ARBA" id="ARBA00004906"/>
    </source>
</evidence>
<feature type="domain" description="Ubiquitin-activating enzyme SCCH" evidence="15">
    <location>
        <begin position="586"/>
        <end position="737"/>
    </location>
</feature>
<keyword evidence="19" id="KW-1185">Reference proteome</keyword>
<dbReference type="FunFam" id="1.10.10.2660:FF:000001">
    <property type="entry name" value="Ubiquitin-activating enzyme E1 1"/>
    <property type="match status" value="1"/>
</dbReference>
<evidence type="ECO:0000256" key="10">
    <source>
        <dbReference type="PROSITE-ProRule" id="PRU10132"/>
    </source>
</evidence>
<evidence type="ECO:0000256" key="1">
    <source>
        <dbReference type="ARBA" id="ARBA00000488"/>
    </source>
</evidence>
<keyword evidence="12" id="KW-1133">Transmembrane helix</keyword>
<dbReference type="FunFam" id="2.40.30.180:FF:000001">
    <property type="entry name" value="ubiquitin-like modifier-activating enzyme 1"/>
    <property type="match status" value="1"/>
</dbReference>
<evidence type="ECO:0000259" key="17">
    <source>
        <dbReference type="Pfam" id="PF16191"/>
    </source>
</evidence>
<dbReference type="InterPro" id="IPR042449">
    <property type="entry name" value="Ub-E1_IAD_1"/>
</dbReference>
<feature type="domain" description="THIF-type NAD/FAD binding fold" evidence="13">
    <location>
        <begin position="400"/>
        <end position="819"/>
    </location>
</feature>
<evidence type="ECO:0000259" key="13">
    <source>
        <dbReference type="Pfam" id="PF00899"/>
    </source>
</evidence>
<dbReference type="InterPro" id="IPR042063">
    <property type="entry name" value="Ubi_acti_E1_SCCH"/>
</dbReference>
<evidence type="ECO:0000259" key="14">
    <source>
        <dbReference type="Pfam" id="PF09358"/>
    </source>
</evidence>
<evidence type="ECO:0000259" key="16">
    <source>
        <dbReference type="Pfam" id="PF16190"/>
    </source>
</evidence>
<reference evidence="18" key="3">
    <citation type="submission" date="2025-09" db="UniProtKB">
        <authorList>
            <consortium name="Ensembl"/>
        </authorList>
    </citation>
    <scope>IDENTIFICATION</scope>
</reference>
<evidence type="ECO:0000313" key="18">
    <source>
        <dbReference type="Ensembl" id="ENSONIP00000057931.1"/>
    </source>
</evidence>
<dbReference type="InterPro" id="IPR018965">
    <property type="entry name" value="Ub-activating_enz_E1_C"/>
</dbReference>
<dbReference type="GeneTree" id="ENSGT00940000165405"/>
<evidence type="ECO:0000259" key="15">
    <source>
        <dbReference type="Pfam" id="PF10585"/>
    </source>
</evidence>
<keyword evidence="8 11" id="KW-0067">ATP-binding</keyword>
<dbReference type="InterPro" id="IPR045886">
    <property type="entry name" value="ThiF/MoeB/HesA"/>
</dbReference>
<dbReference type="SUPFAM" id="SSF69572">
    <property type="entry name" value="Activating enzymes of the ubiquitin-like proteins"/>
    <property type="match status" value="3"/>
</dbReference>
<evidence type="ECO:0000313" key="19">
    <source>
        <dbReference type="Proteomes" id="UP000005207"/>
    </source>
</evidence>
<evidence type="ECO:0000256" key="11">
    <source>
        <dbReference type="RuleBase" id="RU000519"/>
    </source>
</evidence>
<comment type="catalytic activity">
    <reaction evidence="1">
        <text>ATP + ubiquitin + [E1 ubiquitin-activating enzyme]-L-cysteine = AMP + diphosphate + S-ubiquitinyl-[E1 ubiquitin-activating enzyme]-L-cysteine.</text>
        <dbReference type="EC" id="6.2.1.45"/>
    </reaction>
</comment>
<dbReference type="GO" id="GO:0005634">
    <property type="term" value="C:nucleus"/>
    <property type="evidence" value="ECO:0007669"/>
    <property type="project" value="TreeGrafter"/>
</dbReference>
<dbReference type="Pfam" id="PF00899">
    <property type="entry name" value="ThiF"/>
    <property type="match status" value="1"/>
</dbReference>
<evidence type="ECO:0000256" key="5">
    <source>
        <dbReference type="ARBA" id="ARBA00022598"/>
    </source>
</evidence>
<reference evidence="18" key="2">
    <citation type="submission" date="2025-08" db="UniProtKB">
        <authorList>
            <consortium name="Ensembl"/>
        </authorList>
    </citation>
    <scope>IDENTIFICATION</scope>
</reference>
<dbReference type="InterPro" id="IPR038252">
    <property type="entry name" value="UBA_E1_C_sf"/>
</dbReference>
<feature type="transmembrane region" description="Helical" evidence="12">
    <location>
        <begin position="911"/>
        <end position="930"/>
    </location>
</feature>
<accession>A0A669DHN9</accession>
<feature type="domain" description="Ubiquitin-activating enzyme SCCH" evidence="15">
    <location>
        <begin position="765"/>
        <end position="809"/>
    </location>
</feature>
<keyword evidence="12" id="KW-0812">Transmembrane</keyword>
<dbReference type="Proteomes" id="UP000005207">
    <property type="component" value="Linkage group LG20"/>
</dbReference>
<dbReference type="GO" id="GO:0006974">
    <property type="term" value="P:DNA damage response"/>
    <property type="evidence" value="ECO:0007669"/>
    <property type="project" value="TreeGrafter"/>
</dbReference>
<dbReference type="Pfam" id="PF10585">
    <property type="entry name" value="UBA_E1_SCCH"/>
    <property type="match status" value="2"/>
</dbReference>
<dbReference type="InterPro" id="IPR035985">
    <property type="entry name" value="Ubiquitin-activating_enz"/>
</dbReference>
<dbReference type="Pfam" id="PF16191">
    <property type="entry name" value="E1_4HB"/>
    <property type="match status" value="1"/>
</dbReference>
<proteinExistence type="inferred from homology"/>
<dbReference type="GO" id="GO:0004839">
    <property type="term" value="F:ubiquitin activating enzyme activity"/>
    <property type="evidence" value="ECO:0007669"/>
    <property type="project" value="UniProtKB-EC"/>
</dbReference>
<dbReference type="Pfam" id="PF16190">
    <property type="entry name" value="E1_FCCH"/>
    <property type="match status" value="1"/>
</dbReference>
<dbReference type="InterPro" id="IPR032420">
    <property type="entry name" value="E1_4HB"/>
</dbReference>
<dbReference type="InterPro" id="IPR000011">
    <property type="entry name" value="UBQ/SUMO-activ_enz_E1-like"/>
</dbReference>
<dbReference type="CDD" id="cd01491">
    <property type="entry name" value="Ube1_repeat1"/>
    <property type="match status" value="1"/>
</dbReference>
<dbReference type="Gene3D" id="2.40.30.180">
    <property type="entry name" value="Ubiquitin-activating enzyme E1, FCCH domain"/>
    <property type="match status" value="1"/>
</dbReference>
<dbReference type="InterPro" id="IPR032418">
    <property type="entry name" value="E1_FCCH"/>
</dbReference>
<dbReference type="PROSITE" id="PS00865">
    <property type="entry name" value="UBIQUITIN_ACTIVAT_2"/>
    <property type="match status" value="1"/>
</dbReference>
<comment type="pathway">
    <text evidence="2">Protein modification; protein ubiquitination.</text>
</comment>
<comment type="similarity">
    <text evidence="3 11">Belongs to the ubiquitin-activating E1 family.</text>
</comment>
<dbReference type="UniPathway" id="UPA00143"/>
<dbReference type="FunFam" id="3.50.50.80:FF:000001">
    <property type="entry name" value="ubiquitin-like modifier-activating enzyme 1"/>
    <property type="match status" value="1"/>
</dbReference>
<dbReference type="GO" id="GO:0005737">
    <property type="term" value="C:cytoplasm"/>
    <property type="evidence" value="ECO:0007669"/>
    <property type="project" value="TreeGrafter"/>
</dbReference>
<dbReference type="CDD" id="cd01490">
    <property type="entry name" value="Ube1_repeat2"/>
    <property type="match status" value="1"/>
</dbReference>
<dbReference type="Ensembl" id="ENSONIT00000066662.1">
    <property type="protein sequence ID" value="ENSONIP00000057931.1"/>
    <property type="gene ID" value="ENSONIG00000012360.2"/>
</dbReference>
<dbReference type="GO" id="GO:0006511">
    <property type="term" value="P:ubiquitin-dependent protein catabolic process"/>
    <property type="evidence" value="ECO:0007669"/>
    <property type="project" value="TreeGrafter"/>
</dbReference>
<dbReference type="Gene3D" id="3.40.50.720">
    <property type="entry name" value="NAD(P)-binding Rossmann-like Domain"/>
    <property type="match status" value="1"/>
</dbReference>
<dbReference type="FunFam" id="3.40.50.720:FF:000015">
    <property type="entry name" value="Ubiquitin-activating enzyme E1 1"/>
    <property type="match status" value="1"/>
</dbReference>
<dbReference type="PANTHER" id="PTHR10953">
    <property type="entry name" value="UBIQUITIN-ACTIVATING ENZYME E1"/>
    <property type="match status" value="1"/>
</dbReference>
<gene>
    <name evidence="18" type="primary">uba1</name>
</gene>
<evidence type="ECO:0000256" key="4">
    <source>
        <dbReference type="ARBA" id="ARBA00012990"/>
    </source>
</evidence>
<feature type="active site" description="Glycyl thioester intermediate" evidence="10">
    <location>
        <position position="580"/>
    </location>
</feature>
<feature type="domain" description="Ubiquitin-activating enzyme E1 four-helix bundle" evidence="17">
    <location>
        <begin position="274"/>
        <end position="314"/>
    </location>
</feature>
<dbReference type="InterPro" id="IPR033127">
    <property type="entry name" value="UBQ-activ_enz_E1_Cys_AS"/>
</dbReference>
<keyword evidence="5 11" id="KW-0436">Ligase</keyword>
<sequence>MAKNGNDAEIDEGLYSRQLYVLGHEAMKRMQNSNVLISGMRGLGVEIAKNVILGGVRSVTIHDEGVAEWRDLSSQFYLREEDLGKNRAEVSQARLAELNSYVPVTGYTGPLTEDYLTKFQVVVLTNSTLDEQQNLGEFCHSKGIKLIIADTRGLFGQLFCDFGEEMIVYDTNGEQPLSAMISMITKVSLGVVTCLDEARHGFESGDYVTFTEIQGMTELNGCKPVEIKVLGPYTFSICDTSGFTDYIRGGIVSQVKMPKKISFVSSCHFAHEITRQLHLGFQAIHAFQKKHGHLPAPWSQADGEELLALAKDVNSAQTGSAKVEQLNESLIKKLSYVAAGDLAPVNAFIGGLAAQEVMKACTGKFMPIMQWLYFDALECLAEEEGFMLTEEECAPKNCRYDGQIAVFGTKMQDLLAKQRYFLVGAGAIGCELLKNFAMIGLATGEGEVIVTDMDTIEKSNLNRQFLFRPWDVTKMKSDTAAAAVKLMNPAIKITGHQNRVGPDTERIYDDDFFESLDGVANALDNVDARMYMDRRCVYYRKPLLESGTLGTKGNVQVVIPFLTESYSSSQDPPEKSIPICTLKNFPNAIEHTLQWARDEFEGLFKQPPENAMQYLTYRTLKLPGAQPAEVLEAVYKSLVTDCPQNWADCVAWARNHWQCQYSNNIRQLLHNFPPDQLTSSGAPFWSGPKRCPHPLEFSTSNELHMDYVVAAANLFAQTYGLQGSTDHDTKLEELKAMLPSPESFQFKLTSIDFEKVKHLLLSALMKINNILFEFITDDDTNFHMDFIVAASNLRAENYDIPPTDRHKSKLIAGKIIPAIATTTAAVVAHGLGLGLFFVVFLHTDMFCFWHTTNHYLLLFFIRMSISWRSPCFLRECPCCIRFSCLLPNLKRDWTYRECTCIHLLPYLHAGILKFLFTGFLFVSCSMTEIVTKVSKKKLGKHVKALVFELCCNDLSDEDVEVPYVRYTIR</sequence>
<organism evidence="18 19">
    <name type="scientific">Oreochromis niloticus</name>
    <name type="common">Nile tilapia</name>
    <name type="synonym">Tilapia nilotica</name>
    <dbReference type="NCBI Taxonomy" id="8128"/>
    <lineage>
        <taxon>Eukaryota</taxon>
        <taxon>Metazoa</taxon>
        <taxon>Chordata</taxon>
        <taxon>Craniata</taxon>
        <taxon>Vertebrata</taxon>
        <taxon>Euteleostomi</taxon>
        <taxon>Actinopterygii</taxon>
        <taxon>Neopterygii</taxon>
        <taxon>Teleostei</taxon>
        <taxon>Neoteleostei</taxon>
        <taxon>Acanthomorphata</taxon>
        <taxon>Ovalentaria</taxon>
        <taxon>Cichlomorphae</taxon>
        <taxon>Cichliformes</taxon>
        <taxon>Cichlidae</taxon>
        <taxon>African cichlids</taxon>
        <taxon>Pseudocrenilabrinae</taxon>
        <taxon>Oreochromini</taxon>
        <taxon>Oreochromis</taxon>
    </lineage>
</organism>
<feature type="domain" description="Ubiquitin-activating enzyme E1 FCCH" evidence="16">
    <location>
        <begin position="190"/>
        <end position="256"/>
    </location>
</feature>
<evidence type="ECO:0000256" key="6">
    <source>
        <dbReference type="ARBA" id="ARBA00022741"/>
    </source>
</evidence>
<dbReference type="EC" id="6.2.1.45" evidence="4"/>
<dbReference type="Gene3D" id="3.50.50.80">
    <property type="entry name" value="Ubiquitin-activating enzyme E1, inactive adenylation domain, subdomain 1"/>
    <property type="match status" value="1"/>
</dbReference>
<name>A0A669DHN9_ORENI</name>
<evidence type="ECO:0000256" key="12">
    <source>
        <dbReference type="SAM" id="Phobius"/>
    </source>
</evidence>
<evidence type="ECO:0000256" key="7">
    <source>
        <dbReference type="ARBA" id="ARBA00022786"/>
    </source>
</evidence>
<protein>
    <recommendedName>
        <fullName evidence="4">E1 ubiquitin-activating enzyme</fullName>
        <ecNumber evidence="4">6.2.1.45</ecNumber>
    </recommendedName>
    <alternativeName>
        <fullName evidence="9">Ubiquitin-activating enzyme E1</fullName>
    </alternativeName>
</protein>
<dbReference type="Gene3D" id="1.10.10.2660">
    <property type="entry name" value="Ubiquitin-activating enzyme E1, SCCH domain"/>
    <property type="match status" value="1"/>
</dbReference>
<feature type="transmembrane region" description="Helical" evidence="12">
    <location>
        <begin position="815"/>
        <end position="839"/>
    </location>
</feature>
<evidence type="ECO:0000256" key="9">
    <source>
        <dbReference type="ARBA" id="ARBA00030371"/>
    </source>
</evidence>
<dbReference type="InterPro" id="IPR000594">
    <property type="entry name" value="ThiF_NAD_FAD-bd"/>
</dbReference>
<keyword evidence="7 11" id="KW-0833">Ubl conjugation pathway</keyword>
<dbReference type="NCBIfam" id="TIGR01408">
    <property type="entry name" value="Ube1"/>
    <property type="match status" value="1"/>
</dbReference>
<dbReference type="GO" id="GO:0005524">
    <property type="term" value="F:ATP binding"/>
    <property type="evidence" value="ECO:0007669"/>
    <property type="project" value="UniProtKB-KW"/>
</dbReference>
<dbReference type="InterPro" id="IPR019572">
    <property type="entry name" value="UBA_E1_SCCH"/>
</dbReference>
<dbReference type="PRINTS" id="PR01849">
    <property type="entry name" value="UBIQUITINACT"/>
</dbReference>
<feature type="domain" description="Ubiquitin-activating enzyme E1 C-terminal" evidence="14">
    <location>
        <begin position="924"/>
        <end position="964"/>
    </location>
</feature>
<dbReference type="InterPro" id="IPR018075">
    <property type="entry name" value="UBQ-activ_enz_E1"/>
</dbReference>